<proteinExistence type="predicted"/>
<evidence type="ECO:0000313" key="1">
    <source>
        <dbReference type="EMBL" id="KKK75052.1"/>
    </source>
</evidence>
<reference evidence="1" key="1">
    <citation type="journal article" date="2015" name="Nature">
        <title>Complex archaea that bridge the gap between prokaryotes and eukaryotes.</title>
        <authorList>
            <person name="Spang A."/>
            <person name="Saw J.H."/>
            <person name="Jorgensen S.L."/>
            <person name="Zaremba-Niedzwiedzka K."/>
            <person name="Martijn J."/>
            <person name="Lind A.E."/>
            <person name="van Eijk R."/>
            <person name="Schleper C."/>
            <person name="Guy L."/>
            <person name="Ettema T.J."/>
        </authorList>
    </citation>
    <scope>NUCLEOTIDE SEQUENCE</scope>
</reference>
<sequence>MKDIFDIGISTKSEKIDINYEVKGIEIEVKNHFLEILKGIEYLNDGHHIYLEGIDLTEAEGKENPIIDIYMGNLCDFLFYGKIENDELNKLNRWAEEPC</sequence>
<protein>
    <submittedName>
        <fullName evidence="1">Uncharacterized protein</fullName>
    </submittedName>
</protein>
<accession>A0A0F8Y0Z9</accession>
<comment type="caution">
    <text evidence="1">The sequence shown here is derived from an EMBL/GenBank/DDBJ whole genome shotgun (WGS) entry which is preliminary data.</text>
</comment>
<organism evidence="1">
    <name type="scientific">marine sediment metagenome</name>
    <dbReference type="NCBI Taxonomy" id="412755"/>
    <lineage>
        <taxon>unclassified sequences</taxon>
        <taxon>metagenomes</taxon>
        <taxon>ecological metagenomes</taxon>
    </lineage>
</organism>
<gene>
    <name evidence="1" type="ORF">LCGC14_2877590</name>
</gene>
<name>A0A0F8Y0Z9_9ZZZZ</name>
<dbReference type="AlphaFoldDB" id="A0A0F8Y0Z9"/>
<dbReference type="EMBL" id="LAZR01056035">
    <property type="protein sequence ID" value="KKK75052.1"/>
    <property type="molecule type" value="Genomic_DNA"/>
</dbReference>